<protein>
    <recommendedName>
        <fullName evidence="2">YdbS-like PH domain-containing protein</fullName>
    </recommendedName>
</protein>
<dbReference type="AlphaFoldDB" id="A0A4Q9Z799"/>
<evidence type="ECO:0000313" key="4">
    <source>
        <dbReference type="Proteomes" id="UP000293300"/>
    </source>
</evidence>
<evidence type="ECO:0000259" key="2">
    <source>
        <dbReference type="Pfam" id="PF03703"/>
    </source>
</evidence>
<evidence type="ECO:0000313" key="3">
    <source>
        <dbReference type="EMBL" id="TBX69943.1"/>
    </source>
</evidence>
<dbReference type="Proteomes" id="UP000293300">
    <property type="component" value="Unassembled WGS sequence"/>
</dbReference>
<dbReference type="Pfam" id="PF03703">
    <property type="entry name" value="bPH_2"/>
    <property type="match status" value="3"/>
</dbReference>
<feature type="domain" description="YdbS-like PH" evidence="2">
    <location>
        <begin position="411"/>
        <end position="468"/>
    </location>
</feature>
<feature type="transmembrane region" description="Helical" evidence="1">
    <location>
        <begin position="362"/>
        <end position="380"/>
    </location>
</feature>
<feature type="transmembrane region" description="Helical" evidence="1">
    <location>
        <begin position="227"/>
        <end position="254"/>
    </location>
</feature>
<evidence type="ECO:0000256" key="1">
    <source>
        <dbReference type="SAM" id="Phobius"/>
    </source>
</evidence>
<feature type="transmembrane region" description="Helical" evidence="1">
    <location>
        <begin position="12"/>
        <end position="40"/>
    </location>
</feature>
<dbReference type="EMBL" id="SJPE01000005">
    <property type="protein sequence ID" value="TBX69943.1"/>
    <property type="molecule type" value="Genomic_DNA"/>
</dbReference>
<accession>A0A4Q9Z799</accession>
<feature type="transmembrane region" description="Helical" evidence="1">
    <location>
        <begin position="392"/>
        <end position="410"/>
    </location>
</feature>
<feature type="domain" description="YdbS-like PH" evidence="2">
    <location>
        <begin position="260"/>
        <end position="340"/>
    </location>
</feature>
<dbReference type="InterPro" id="IPR014529">
    <property type="entry name" value="UCP026631"/>
</dbReference>
<organism evidence="3 4">
    <name type="scientific">Flavobacterium silvisoli</name>
    <dbReference type="NCBI Taxonomy" id="2529433"/>
    <lineage>
        <taxon>Bacteria</taxon>
        <taxon>Pseudomonadati</taxon>
        <taxon>Bacteroidota</taxon>
        <taxon>Flavobacteriia</taxon>
        <taxon>Flavobacteriales</taxon>
        <taxon>Flavobacteriaceae</taxon>
        <taxon>Flavobacterium</taxon>
    </lineage>
</organism>
<dbReference type="InterPro" id="IPR005182">
    <property type="entry name" value="YdbS-like_PH"/>
</dbReference>
<dbReference type="PANTHER" id="PTHR34473">
    <property type="entry name" value="UPF0699 TRANSMEMBRANE PROTEIN YDBS"/>
    <property type="match status" value="1"/>
</dbReference>
<feature type="transmembrane region" description="Helical" evidence="1">
    <location>
        <begin position="186"/>
        <end position="207"/>
    </location>
</feature>
<keyword evidence="4" id="KW-1185">Reference proteome</keyword>
<comment type="caution">
    <text evidence="3">The sequence shown here is derived from an EMBL/GenBank/DDBJ whole genome shotgun (WGS) entry which is preliminary data.</text>
</comment>
<dbReference type="PIRSF" id="PIRSF026631">
    <property type="entry name" value="UCP026631"/>
    <property type="match status" value="1"/>
</dbReference>
<reference evidence="3 4" key="1">
    <citation type="submission" date="2019-02" db="EMBL/GenBank/DDBJ databases">
        <title>Flavobacterium sp. RD-2-33 isolated from forest soil.</title>
        <authorList>
            <person name="Chaudhary D.K."/>
        </authorList>
    </citation>
    <scope>NUCLEOTIDE SEQUENCE [LARGE SCALE GENOMIC DNA]</scope>
    <source>
        <strain evidence="3 4">RD-2-33</strain>
    </source>
</reference>
<dbReference type="OrthoDB" id="1049931at2"/>
<keyword evidence="1" id="KW-1133">Transmembrane helix</keyword>
<sequence length="498" mass="57186">MTTDFTSPQKQAPIGILMMFLATLKDLFKVFWVVFIVAVLKSDNTNSLYLLTGFVLLIGITGLISYLKYVNFTFYIDEEKNEFIIHTGVINKTKTVIQLNKIQQVNVNQDFIQQFIRVYSLDIETAGSESKEVEIKAISHELALALKEKLIHGKVVPKTEGALAEQYQSATEEPFIKISFWSLFKIGITSNYMKSLGLIFAFFFTLYENISHVLGDDELENGPLGTFIAKGLAFNAVMMFVAFLMLGVLLFNLVRTVIRYFGFKITKQNGTLVLNFGLINIKNSIVRPERVQIVSVSRNYFQKKLNIFQLNIRQAMNGEKDQRKTAMEIPGCDENEKNQILMLLFNELPTQGLMVTPNFRKLVFSAFLSVFLPVLGYFLIGKYQDSRVYDFYGIAVFYCVLTAVLLWFGFRNYRLFINEKYIVKQSGAWDIENKIIEIHKIQAVSTSQLFWHKNLNIGSLTLHTAAGNLSFYLGNYTTINDYVNRWLYLIETSDSNWM</sequence>
<dbReference type="PANTHER" id="PTHR34473:SF2">
    <property type="entry name" value="UPF0699 TRANSMEMBRANE PROTEIN YDBT"/>
    <property type="match status" value="1"/>
</dbReference>
<dbReference type="RefSeq" id="WP_131475672.1">
    <property type="nucleotide sequence ID" value="NZ_SJPE01000005.1"/>
</dbReference>
<gene>
    <name evidence="3" type="ORF">EZL74_05870</name>
</gene>
<keyword evidence="1" id="KW-0812">Transmembrane</keyword>
<feature type="domain" description="YdbS-like PH" evidence="2">
    <location>
        <begin position="72"/>
        <end position="149"/>
    </location>
</feature>
<name>A0A4Q9Z799_9FLAO</name>
<keyword evidence="1" id="KW-0472">Membrane</keyword>
<proteinExistence type="predicted"/>
<feature type="transmembrane region" description="Helical" evidence="1">
    <location>
        <begin position="46"/>
        <end position="67"/>
    </location>
</feature>